<dbReference type="InterPro" id="IPR023346">
    <property type="entry name" value="Lysozyme-like_dom_sf"/>
</dbReference>
<dbReference type="Pfam" id="PF00959">
    <property type="entry name" value="Phage_lysozyme"/>
    <property type="match status" value="1"/>
</dbReference>
<dbReference type="GO" id="GO:0003796">
    <property type="term" value="F:lysozyme activity"/>
    <property type="evidence" value="ECO:0007669"/>
    <property type="project" value="UniProtKB-EC"/>
</dbReference>
<gene>
    <name evidence="5" type="ORF">I2H38_01995</name>
</gene>
<protein>
    <recommendedName>
        <fullName evidence="4">Lysozyme</fullName>
        <ecNumber evidence="4">3.2.1.17</ecNumber>
    </recommendedName>
</protein>
<dbReference type="PANTHER" id="PTHR38107:SF3">
    <property type="entry name" value="LYSOZYME RRRD-RELATED"/>
    <property type="match status" value="1"/>
</dbReference>
<dbReference type="Gene3D" id="1.10.530.40">
    <property type="match status" value="1"/>
</dbReference>
<dbReference type="GO" id="GO:0031640">
    <property type="term" value="P:killing of cells of another organism"/>
    <property type="evidence" value="ECO:0007669"/>
    <property type="project" value="UniProtKB-KW"/>
</dbReference>
<dbReference type="InterPro" id="IPR002196">
    <property type="entry name" value="Glyco_hydro_24"/>
</dbReference>
<dbReference type="CDD" id="cd00737">
    <property type="entry name" value="lyz_endolysin_autolysin"/>
    <property type="match status" value="1"/>
</dbReference>
<keyword evidence="1 4" id="KW-0929">Antimicrobial</keyword>
<dbReference type="SUPFAM" id="SSF53955">
    <property type="entry name" value="Lysozyme-like"/>
    <property type="match status" value="1"/>
</dbReference>
<dbReference type="InterPro" id="IPR033907">
    <property type="entry name" value="Endolysin_autolysin"/>
</dbReference>
<evidence type="ECO:0000256" key="4">
    <source>
        <dbReference type="RuleBase" id="RU003788"/>
    </source>
</evidence>
<dbReference type="InterPro" id="IPR023347">
    <property type="entry name" value="Lysozyme_dom_sf"/>
</dbReference>
<evidence type="ECO:0000256" key="2">
    <source>
        <dbReference type="ARBA" id="ARBA00022638"/>
    </source>
</evidence>
<organism evidence="5 6">
    <name type="scientific">Microvirga alba</name>
    <dbReference type="NCBI Taxonomy" id="2791025"/>
    <lineage>
        <taxon>Bacteria</taxon>
        <taxon>Pseudomonadati</taxon>
        <taxon>Pseudomonadota</taxon>
        <taxon>Alphaproteobacteria</taxon>
        <taxon>Hyphomicrobiales</taxon>
        <taxon>Methylobacteriaceae</taxon>
        <taxon>Microvirga</taxon>
    </lineage>
</organism>
<comment type="catalytic activity">
    <reaction evidence="4">
        <text>Hydrolysis of (1-&gt;4)-beta-linkages between N-acetylmuramic acid and N-acetyl-D-glucosamine residues in a peptidoglycan and between N-acetyl-D-glucosamine residues in chitodextrins.</text>
        <dbReference type="EC" id="3.2.1.17"/>
    </reaction>
</comment>
<evidence type="ECO:0000313" key="5">
    <source>
        <dbReference type="EMBL" id="MBF9232143.1"/>
    </source>
</evidence>
<dbReference type="PANTHER" id="PTHR38107">
    <property type="match status" value="1"/>
</dbReference>
<comment type="similarity">
    <text evidence="4">Belongs to the glycosyl hydrolase 24 family.</text>
</comment>
<dbReference type="GO" id="GO:0009253">
    <property type="term" value="P:peptidoglycan catabolic process"/>
    <property type="evidence" value="ECO:0007669"/>
    <property type="project" value="InterPro"/>
</dbReference>
<name>A0A931BPC8_9HYPH</name>
<evidence type="ECO:0000313" key="6">
    <source>
        <dbReference type="Proteomes" id="UP000599312"/>
    </source>
</evidence>
<reference evidence="5" key="1">
    <citation type="submission" date="2020-11" db="EMBL/GenBank/DDBJ databases">
        <authorList>
            <person name="Kim M.K."/>
        </authorList>
    </citation>
    <scope>NUCLEOTIDE SEQUENCE</scope>
    <source>
        <strain evidence="5">BT350</strain>
    </source>
</reference>
<dbReference type="EMBL" id="JADQDO010000001">
    <property type="protein sequence ID" value="MBF9232143.1"/>
    <property type="molecule type" value="Genomic_DNA"/>
</dbReference>
<dbReference type="GO" id="GO:0016998">
    <property type="term" value="P:cell wall macromolecule catabolic process"/>
    <property type="evidence" value="ECO:0007669"/>
    <property type="project" value="InterPro"/>
</dbReference>
<proteinExistence type="inferred from homology"/>
<keyword evidence="4" id="KW-0378">Hydrolase</keyword>
<dbReference type="InterPro" id="IPR051018">
    <property type="entry name" value="Bacteriophage_GH24"/>
</dbReference>
<accession>A0A931BPC8</accession>
<keyword evidence="6" id="KW-1185">Reference proteome</keyword>
<dbReference type="GO" id="GO:0042742">
    <property type="term" value="P:defense response to bacterium"/>
    <property type="evidence" value="ECO:0007669"/>
    <property type="project" value="UniProtKB-KW"/>
</dbReference>
<dbReference type="Proteomes" id="UP000599312">
    <property type="component" value="Unassembled WGS sequence"/>
</dbReference>
<comment type="caution">
    <text evidence="5">The sequence shown here is derived from an EMBL/GenBank/DDBJ whole genome shotgun (WGS) entry which is preliminary data.</text>
</comment>
<evidence type="ECO:0000256" key="1">
    <source>
        <dbReference type="ARBA" id="ARBA00022529"/>
    </source>
</evidence>
<dbReference type="AlphaFoldDB" id="A0A931BPC8"/>
<keyword evidence="3" id="KW-1035">Host cytoplasm</keyword>
<dbReference type="EC" id="3.2.1.17" evidence="4"/>
<sequence length="86" mass="9156">MTCTEEQAEAWLLEDPAQAELAVERGVKVPLTGSQYATLVSFTLNIGTGDPSDPKASVGFLTSTLLRKLNKGDYDASPASLREVGQ</sequence>
<keyword evidence="2 4" id="KW-0081">Bacteriolytic enzyme</keyword>
<evidence type="ECO:0000256" key="3">
    <source>
        <dbReference type="ARBA" id="ARBA00023200"/>
    </source>
</evidence>
<dbReference type="RefSeq" id="WP_196270119.1">
    <property type="nucleotide sequence ID" value="NZ_JADQDO010000001.1"/>
</dbReference>
<keyword evidence="4" id="KW-0326">Glycosidase</keyword>